<feature type="chain" id="PRO_5045176361" description="Chemokine interleukin-8-like domain-containing protein" evidence="2">
    <location>
        <begin position="20"/>
        <end position="118"/>
    </location>
</feature>
<dbReference type="EMBL" id="JAHUTJ010070183">
    <property type="protein sequence ID" value="MED6292130.1"/>
    <property type="molecule type" value="Genomic_DNA"/>
</dbReference>
<name>A0ABU7EYE6_9TELE</name>
<evidence type="ECO:0000313" key="4">
    <source>
        <dbReference type="EMBL" id="MED6292130.1"/>
    </source>
</evidence>
<keyword evidence="1" id="KW-0202">Cytokine</keyword>
<accession>A0ABU7EYE6</accession>
<dbReference type="Pfam" id="PF00048">
    <property type="entry name" value="IL8"/>
    <property type="match status" value="1"/>
</dbReference>
<sequence length="118" mass="12921">MKSALIAFLFCLLLICAQGQLANRSNKCKCSNSLLTKVKLQNIQTEPVIYHPSTFCPRTEIIITVGNKEKCVDPKSRIGQIIQNLKNKLRKTGAVHLTTASVQTSTSGSATQQATSRM</sequence>
<organism evidence="4 5">
    <name type="scientific">Characodon lateralis</name>
    <dbReference type="NCBI Taxonomy" id="208331"/>
    <lineage>
        <taxon>Eukaryota</taxon>
        <taxon>Metazoa</taxon>
        <taxon>Chordata</taxon>
        <taxon>Craniata</taxon>
        <taxon>Vertebrata</taxon>
        <taxon>Euteleostomi</taxon>
        <taxon>Actinopterygii</taxon>
        <taxon>Neopterygii</taxon>
        <taxon>Teleostei</taxon>
        <taxon>Neoteleostei</taxon>
        <taxon>Acanthomorphata</taxon>
        <taxon>Ovalentaria</taxon>
        <taxon>Atherinomorphae</taxon>
        <taxon>Cyprinodontiformes</taxon>
        <taxon>Goodeidae</taxon>
        <taxon>Characodon</taxon>
    </lineage>
</organism>
<dbReference type="Gene3D" id="2.40.50.40">
    <property type="match status" value="1"/>
</dbReference>
<protein>
    <recommendedName>
        <fullName evidence="3">Chemokine interleukin-8-like domain-containing protein</fullName>
    </recommendedName>
</protein>
<evidence type="ECO:0000256" key="1">
    <source>
        <dbReference type="ARBA" id="ARBA00022514"/>
    </source>
</evidence>
<keyword evidence="2" id="KW-0732">Signal</keyword>
<dbReference type="SUPFAM" id="SSF54117">
    <property type="entry name" value="Interleukin 8-like chemokines"/>
    <property type="match status" value="1"/>
</dbReference>
<proteinExistence type="predicted"/>
<feature type="domain" description="Chemokine interleukin-8-like" evidence="3">
    <location>
        <begin position="27"/>
        <end position="79"/>
    </location>
</feature>
<dbReference type="InterPro" id="IPR036048">
    <property type="entry name" value="Interleukin_8-like_sf"/>
</dbReference>
<evidence type="ECO:0000256" key="2">
    <source>
        <dbReference type="SAM" id="SignalP"/>
    </source>
</evidence>
<keyword evidence="5" id="KW-1185">Reference proteome</keyword>
<dbReference type="InterPro" id="IPR001811">
    <property type="entry name" value="Chemokine_IL8-like_dom"/>
</dbReference>
<comment type="caution">
    <text evidence="4">The sequence shown here is derived from an EMBL/GenBank/DDBJ whole genome shotgun (WGS) entry which is preliminary data.</text>
</comment>
<gene>
    <name evidence="4" type="ORF">CHARACLAT_030499</name>
</gene>
<evidence type="ECO:0000313" key="5">
    <source>
        <dbReference type="Proteomes" id="UP001352852"/>
    </source>
</evidence>
<dbReference type="Proteomes" id="UP001352852">
    <property type="component" value="Unassembled WGS sequence"/>
</dbReference>
<reference evidence="4 5" key="1">
    <citation type="submission" date="2021-06" db="EMBL/GenBank/DDBJ databases">
        <authorList>
            <person name="Palmer J.M."/>
        </authorList>
    </citation>
    <scope>NUCLEOTIDE SEQUENCE [LARGE SCALE GENOMIC DNA]</scope>
    <source>
        <strain evidence="4 5">CL_MEX2019</strain>
        <tissue evidence="4">Muscle</tissue>
    </source>
</reference>
<feature type="signal peptide" evidence="2">
    <location>
        <begin position="1"/>
        <end position="19"/>
    </location>
</feature>
<evidence type="ECO:0000259" key="3">
    <source>
        <dbReference type="Pfam" id="PF00048"/>
    </source>
</evidence>